<dbReference type="GO" id="GO:0005886">
    <property type="term" value="C:plasma membrane"/>
    <property type="evidence" value="ECO:0007669"/>
    <property type="project" value="UniProtKB-SubCell"/>
</dbReference>
<dbReference type="RefSeq" id="WP_095265531.1">
    <property type="nucleotide sequence ID" value="NZ_NPBY01000038.1"/>
</dbReference>
<dbReference type="EMBL" id="WOAA01000011">
    <property type="protein sequence ID" value="MUG67119.1"/>
    <property type="molecule type" value="Genomic_DNA"/>
</dbReference>
<keyword evidence="2" id="KW-0813">Transport</keyword>
<keyword evidence="3" id="KW-1003">Cell membrane</keyword>
<evidence type="ECO:0000313" key="13">
    <source>
        <dbReference type="Proteomes" id="UP000435177"/>
    </source>
</evidence>
<dbReference type="InterPro" id="IPR036259">
    <property type="entry name" value="MFS_trans_sf"/>
</dbReference>
<evidence type="ECO:0000256" key="1">
    <source>
        <dbReference type="ARBA" id="ARBA00004651"/>
    </source>
</evidence>
<dbReference type="InterPro" id="IPR050189">
    <property type="entry name" value="MFS_Efflux_Transporters"/>
</dbReference>
<dbReference type="PRINTS" id="PR01035">
    <property type="entry name" value="TCRTETA"/>
</dbReference>
<dbReference type="InterPro" id="IPR001958">
    <property type="entry name" value="Tet-R_TetA/multi-R_MdtG-like"/>
</dbReference>
<feature type="transmembrane region" description="Helical" evidence="8">
    <location>
        <begin position="12"/>
        <end position="32"/>
    </location>
</feature>
<feature type="transmembrane region" description="Helical" evidence="8">
    <location>
        <begin position="251"/>
        <end position="273"/>
    </location>
</feature>
<dbReference type="Gene3D" id="1.20.1250.20">
    <property type="entry name" value="MFS general substrate transporter like domains"/>
    <property type="match status" value="1"/>
</dbReference>
<evidence type="ECO:0000313" key="11">
    <source>
        <dbReference type="EMBL" id="PAD76451.1"/>
    </source>
</evidence>
<feature type="compositionally biased region" description="Basic and acidic residues" evidence="7">
    <location>
        <begin position="401"/>
        <end position="416"/>
    </location>
</feature>
<dbReference type="Proteomes" id="UP000215596">
    <property type="component" value="Unassembled WGS sequence"/>
</dbReference>
<dbReference type="PANTHER" id="PTHR43124">
    <property type="entry name" value="PURINE EFFLUX PUMP PBUE"/>
    <property type="match status" value="1"/>
</dbReference>
<feature type="transmembrane region" description="Helical" evidence="8">
    <location>
        <begin position="164"/>
        <end position="188"/>
    </location>
</feature>
<dbReference type="PROSITE" id="PS50850">
    <property type="entry name" value="MFS"/>
    <property type="match status" value="1"/>
</dbReference>
<evidence type="ECO:0000256" key="4">
    <source>
        <dbReference type="ARBA" id="ARBA00022692"/>
    </source>
</evidence>
<dbReference type="InterPro" id="IPR011701">
    <property type="entry name" value="MFS"/>
</dbReference>
<gene>
    <name evidence="11" type="ORF">CHH67_12590</name>
    <name evidence="10" type="ORF">GNP94_14060</name>
</gene>
<feature type="transmembrane region" description="Helical" evidence="8">
    <location>
        <begin position="310"/>
        <end position="332"/>
    </location>
</feature>
<evidence type="ECO:0000256" key="6">
    <source>
        <dbReference type="ARBA" id="ARBA00023136"/>
    </source>
</evidence>
<comment type="subcellular location">
    <subcellularLocation>
        <location evidence="1">Cell membrane</location>
        <topology evidence="1">Multi-pass membrane protein</topology>
    </subcellularLocation>
</comment>
<protein>
    <submittedName>
        <fullName evidence="11">MFS transporter</fullName>
    </submittedName>
</protein>
<feature type="transmembrane region" description="Helical" evidence="8">
    <location>
        <begin position="217"/>
        <end position="239"/>
    </location>
</feature>
<evidence type="ECO:0000256" key="5">
    <source>
        <dbReference type="ARBA" id="ARBA00022989"/>
    </source>
</evidence>
<accession>A0A268ETM8</accession>
<feature type="transmembrane region" description="Helical" evidence="8">
    <location>
        <begin position="344"/>
        <end position="366"/>
    </location>
</feature>
<dbReference type="CDD" id="cd17474">
    <property type="entry name" value="MFS_YfmO_like"/>
    <property type="match status" value="1"/>
</dbReference>
<evidence type="ECO:0000313" key="12">
    <source>
        <dbReference type="Proteomes" id="UP000215596"/>
    </source>
</evidence>
<keyword evidence="13" id="KW-1185">Reference proteome</keyword>
<feature type="domain" description="Major facilitator superfamily (MFS) profile" evidence="9">
    <location>
        <begin position="10"/>
        <end position="397"/>
    </location>
</feature>
<comment type="caution">
    <text evidence="11">The sequence shown here is derived from an EMBL/GenBank/DDBJ whole genome shotgun (WGS) entry which is preliminary data.</text>
</comment>
<name>A0A268ETM8_9BACL</name>
<feature type="transmembrane region" description="Helical" evidence="8">
    <location>
        <begin position="80"/>
        <end position="105"/>
    </location>
</feature>
<dbReference type="AlphaFoldDB" id="A0A268ETM8"/>
<dbReference type="InterPro" id="IPR020846">
    <property type="entry name" value="MFS_dom"/>
</dbReference>
<dbReference type="SUPFAM" id="SSF103473">
    <property type="entry name" value="MFS general substrate transporter"/>
    <property type="match status" value="1"/>
</dbReference>
<feature type="transmembrane region" description="Helical" evidence="8">
    <location>
        <begin position="285"/>
        <end position="304"/>
    </location>
</feature>
<evidence type="ECO:0000313" key="10">
    <source>
        <dbReference type="EMBL" id="MUG67119.1"/>
    </source>
</evidence>
<sequence>MGEQRTSTKTIVAIGSIPLIMTLGNSMIIPVLPKMKSELHLTSLQVSLTITMFSLVAAFAIPVLGYLSDRFSRKVVIIPALFLYGIGGLLAGFAAALFANAYAWILVGRTLQGIGAAGTAPIAMALAGDLFKGSEESRVLGLVEASNGFGKVISPILGSLIGLIIWYGVFFAFPGVVLISIILTWIFIKEKEKSEKPPGVKKYFQGLASVFKHEGRWLLTAYLAGATCLFTLFGILFFLSEVLEKTHHIEGVVKGLILAVPLLVMCTTSYVTGSKIGKNQKLMKRLIVLGFAFMTISYALLSFIGHLTLFIAVLAISSLGTGLILPCVNSFITGAVGKERRGFVTSLYGSVRFFGVAIGPPLFGWLMEWSRVGMFLSLAAFTLLVGLLALFLIRVNKEHEEGEQDRRPEGKREKGRVGMLKPAGGR</sequence>
<reference evidence="11 12" key="1">
    <citation type="submission" date="2017-07" db="EMBL/GenBank/DDBJ databases">
        <title>Isolation and whole genome analysis of endospore-forming bacteria from heroin.</title>
        <authorList>
            <person name="Kalinowski J."/>
            <person name="Ahrens B."/>
            <person name="Al-Dilaimi A."/>
            <person name="Winkler A."/>
            <person name="Wibberg D."/>
            <person name="Schleenbecker U."/>
            <person name="Ruckert C."/>
            <person name="Wolfel R."/>
            <person name="Grass G."/>
        </authorList>
    </citation>
    <scope>NUCLEOTIDE SEQUENCE [LARGE SCALE GENOMIC DNA]</scope>
    <source>
        <strain evidence="11 12">7537-G1</strain>
    </source>
</reference>
<keyword evidence="4 8" id="KW-0812">Transmembrane</keyword>
<dbReference type="Pfam" id="PF07690">
    <property type="entry name" value="MFS_1"/>
    <property type="match status" value="1"/>
</dbReference>
<proteinExistence type="predicted"/>
<dbReference type="PANTHER" id="PTHR43124:SF3">
    <property type="entry name" value="CHLORAMPHENICOL EFFLUX PUMP RV0191"/>
    <property type="match status" value="1"/>
</dbReference>
<feature type="transmembrane region" description="Helical" evidence="8">
    <location>
        <begin position="44"/>
        <end position="68"/>
    </location>
</feature>
<evidence type="ECO:0000256" key="7">
    <source>
        <dbReference type="SAM" id="MobiDB-lite"/>
    </source>
</evidence>
<reference evidence="10 13" key="2">
    <citation type="submission" date="2019-11" db="EMBL/GenBank/DDBJ databases">
        <title>Draft genome sequences of five Paenibacillus species of dairy origin.</title>
        <authorList>
            <person name="Olajide A.M."/>
            <person name="Chen S."/>
            <person name="Lapointe G."/>
        </authorList>
    </citation>
    <scope>NUCLEOTIDE SEQUENCE [LARGE SCALE GENOMIC DNA]</scope>
    <source>
        <strain evidence="10 13">3CS1</strain>
    </source>
</reference>
<keyword evidence="6 8" id="KW-0472">Membrane</keyword>
<organism evidence="11 12">
    <name type="scientific">Paenibacillus campinasensis</name>
    <dbReference type="NCBI Taxonomy" id="66347"/>
    <lineage>
        <taxon>Bacteria</taxon>
        <taxon>Bacillati</taxon>
        <taxon>Bacillota</taxon>
        <taxon>Bacilli</taxon>
        <taxon>Bacillales</taxon>
        <taxon>Paenibacillaceae</taxon>
        <taxon>Paenibacillus</taxon>
    </lineage>
</organism>
<dbReference type="GO" id="GO:0022857">
    <property type="term" value="F:transmembrane transporter activity"/>
    <property type="evidence" value="ECO:0007669"/>
    <property type="project" value="InterPro"/>
</dbReference>
<evidence type="ECO:0000256" key="8">
    <source>
        <dbReference type="SAM" id="Phobius"/>
    </source>
</evidence>
<evidence type="ECO:0000256" key="2">
    <source>
        <dbReference type="ARBA" id="ARBA00022448"/>
    </source>
</evidence>
<keyword evidence="5 8" id="KW-1133">Transmembrane helix</keyword>
<dbReference type="OrthoDB" id="2986280at2"/>
<evidence type="ECO:0000256" key="3">
    <source>
        <dbReference type="ARBA" id="ARBA00022475"/>
    </source>
</evidence>
<dbReference type="EMBL" id="NPBY01000038">
    <property type="protein sequence ID" value="PAD76451.1"/>
    <property type="molecule type" value="Genomic_DNA"/>
</dbReference>
<evidence type="ECO:0000259" key="9">
    <source>
        <dbReference type="PROSITE" id="PS50850"/>
    </source>
</evidence>
<dbReference type="Proteomes" id="UP000435177">
    <property type="component" value="Unassembled WGS sequence"/>
</dbReference>
<feature type="region of interest" description="Disordered" evidence="7">
    <location>
        <begin position="401"/>
        <end position="426"/>
    </location>
</feature>
<feature type="transmembrane region" description="Helical" evidence="8">
    <location>
        <begin position="372"/>
        <end position="393"/>
    </location>
</feature>